<reference evidence="2 3" key="1">
    <citation type="submission" date="2013-09" db="EMBL/GenBank/DDBJ databases">
        <authorList>
            <person name="Zeng Z."/>
            <person name="Chen C."/>
        </authorList>
    </citation>
    <scope>NUCLEOTIDE SEQUENCE [LARGE SCALE GENOMIC DNA]</scope>
    <source>
        <strain evidence="2 3">F44-8</strain>
    </source>
</reference>
<dbReference type="AlphaFoldDB" id="A0A0A2M5L4"/>
<evidence type="ECO:0000313" key="2">
    <source>
        <dbReference type="EMBL" id="KGO83605.1"/>
    </source>
</evidence>
<comment type="caution">
    <text evidence="2">The sequence shown here is derived from an EMBL/GenBank/DDBJ whole genome shotgun (WGS) entry which is preliminary data.</text>
</comment>
<organism evidence="2 3">
    <name type="scientific">Flavobacterium beibuense F44-8</name>
    <dbReference type="NCBI Taxonomy" id="1406840"/>
    <lineage>
        <taxon>Bacteria</taxon>
        <taxon>Pseudomonadati</taxon>
        <taxon>Bacteroidota</taxon>
        <taxon>Flavobacteriia</taxon>
        <taxon>Flavobacteriales</taxon>
        <taxon>Flavobacteriaceae</taxon>
        <taxon>Flavobacterium</taxon>
    </lineage>
</organism>
<evidence type="ECO:0000313" key="3">
    <source>
        <dbReference type="Proteomes" id="UP000030129"/>
    </source>
</evidence>
<keyword evidence="3" id="KW-1185">Reference proteome</keyword>
<accession>A0A0A2M5L4</accession>
<dbReference type="Pfam" id="PF18950">
    <property type="entry name" value="DUF5694"/>
    <property type="match status" value="1"/>
</dbReference>
<feature type="signal peptide" evidence="1">
    <location>
        <begin position="1"/>
        <end position="18"/>
    </location>
</feature>
<keyword evidence="1" id="KW-0732">Signal</keyword>
<dbReference type="Proteomes" id="UP000030129">
    <property type="component" value="Unassembled WGS sequence"/>
</dbReference>
<dbReference type="InterPro" id="IPR043749">
    <property type="entry name" value="DUF5694"/>
</dbReference>
<protein>
    <recommendedName>
        <fullName evidence="4">TraB/GumN family protein</fullName>
    </recommendedName>
</protein>
<dbReference type="eggNOG" id="ENOG5032SV6">
    <property type="taxonomic scope" value="Bacteria"/>
</dbReference>
<name>A0A0A2M5L4_9FLAO</name>
<gene>
    <name evidence="2" type="ORF">Q763_03310</name>
</gene>
<evidence type="ECO:0000256" key="1">
    <source>
        <dbReference type="SAM" id="SignalP"/>
    </source>
</evidence>
<proteinExistence type="predicted"/>
<dbReference type="EMBL" id="JRLV01000003">
    <property type="protein sequence ID" value="KGO83605.1"/>
    <property type="molecule type" value="Genomic_DNA"/>
</dbReference>
<evidence type="ECO:0008006" key="4">
    <source>
        <dbReference type="Google" id="ProtNLM"/>
    </source>
</evidence>
<feature type="chain" id="PRO_5001990929" description="TraB/GumN family protein" evidence="1">
    <location>
        <begin position="19"/>
        <end position="276"/>
    </location>
</feature>
<dbReference type="STRING" id="1406840.Q763_03310"/>
<sequence>MTKALPLLLLFICTTVFSQKTDIVILGTDHFSQIYKEDNPNTDIKSDKRKTEINAVINLIGKYKPDCIMVEELPENQPEIDSMYNLYVKGTLNTSSRREIFNIAFPIAKKHNLKKVYCVNAPGGTSQSLLDNGDNIELYKNETLELREIVMAKYKAINNGTLSFKDYLTFLNQPDTYNKVYHLKYITPARVTNGTFKGQDEMIDSAFVNTKYIGAELTSVWKNRDYKIYSNIVTTQLKEKPKRILLLIGVGHVGSLKSIFRDDPEYNFIEANTLLK</sequence>
<dbReference type="RefSeq" id="WP_035131126.1">
    <property type="nucleotide sequence ID" value="NZ_JRLV01000003.1"/>
</dbReference>